<dbReference type="Gene3D" id="2.60.40.10">
    <property type="entry name" value="Immunoglobulins"/>
    <property type="match status" value="1"/>
</dbReference>
<dbReference type="InterPro" id="IPR003961">
    <property type="entry name" value="FN3_dom"/>
</dbReference>
<protein>
    <recommendedName>
        <fullName evidence="2">Fibronectin type-III domain-containing protein</fullName>
    </recommendedName>
</protein>
<gene>
    <name evidence="3" type="ORF">SAMN02910417_00070</name>
</gene>
<sequence>MKTMKKRVLSVAICICMILAMGMPTVTKASTTQIDVRTQSELVAALASASTDCDNPTIISLTADIQITSALTIPQNTYVTIQSKGSTIYELKYTGERLTNSTSAFMTVNGDLTISNVTVNANELARVIYVGVNKTGYAGSVHLKSGATIENGRESASAVSGLGIYIPAGTEEYHGSLTMEEGATITKNYNRCGSGTNYSLESVHGAGVAIEAYTEFTMTGGEISYNGDYSADNSTGTTGAGVYVIGSKATFNMSGGTIANNTSIASGAGLYVGTSGAKVVLSQDAAITDNSACWESNGDYNTTNAKGGGIYIASGTVQMYDQACISNNKVSSIGLSTDNWNGSSYVACGGGVFVLGGSFEQYGGTISNNTVSCEAENPDDIAYTCADGGGVFVQAGTYIMNGGSVQNNEVETNMTSNEGSGNGGGVYVGFTASTSSVTPGTFTMTGGSITDNNTTSHGKDLMVENHVHLEGTTTGQASSGGTVQATYDWDAYATPLVQIEGAITIGDAFLRSEAQDADGKAQQSVFTVTDSLENASIGLVLEEESEQCVVALEGDAYDLEDTDADAFVYDSQSYEIGFLSSSKIGLVEKGVGRTSLTDAGATICVEETSVYTGEEVLPAITVKIGDDVLEAGTDYSVSYKNNIEAGEGTVIVRGIGSYKGKLTTSFTISPADLSATTAAEITSKYYTGEAITPAVSLTYQNTELVQDTDYSISYEDNTDVGEDAKVILTGTGNYTGTKTITFSILDASGMVKVDNEEELVAALENASDILITTDFSVTQSLAAGENLTIYGNGNTLTYENEASKTTMLEISAEVKLKDLIMDGAYNGRLLMIESQGKVELSSNTSLLRGRYSASTSDVGQMVYNSGELQIQDAQIATLSKTAYGGAIYNAEGANLVMEEGASISNIKCARGGAVINLGTFTLNGGTISECRGESSLAAAVTNKATFEMNGGTISGSSCERPAVYNTGTFCMTAGEICDNTNTYTTSSAAGGGAVWNLGSEATITMTGGSIHDNVSYNSGGGIFVGSGSVTVNGEDAKIINNKTYREVTGSTNSVSGQSNGGGVFVASGEFVLENGLIEGNSCTFYTSIEKRAGFTNAINGGGVFVYKGTFKMNGGTISNNTLYAQNEEDDASLNRGLGAGVYVDGKGTFVMNGGTITGNASDYSEPYEDGIHLANQTMDSSSTSAVASMTMTGAPVIDEVINLPTKTKVVIGADGLSGSHTYQLYCSALSAGSTIVVFADETTATQAMASYFTLKDGLSSVEYDEDSKSLIVGAIPFSALNISLVDGTNPSYIYTGKDIKPEVMVTASNGEDLSAIALYDYEDNLDVGEGTVTISGDGTTISDDSVTFSFTITQRNLEDAQISVGKALYTTKPVEPDVEVLVNGYALPATDYDIEYENNIKISNEAVVKITAASDNVTGEIEQTFSIVANGGKLTQTITGVESSYTKTYSSKTFSLPAKATNENASLSYESSNTKVVQVSSKGVVKMTGYGKATITITAAKTDNYKSATKKVTIVVKPKQASLKKVVNKKSKSITVKWKKDSLASGYQIQIATNKKFTKNVKYYQITKASKTSKTISGLKKGKTYYIRILAYNKSKNTYSLGAYSSVKKVKIKK</sequence>
<dbReference type="Gene3D" id="2.60.40.1080">
    <property type="match status" value="1"/>
</dbReference>
<feature type="chain" id="PRO_5011551386" description="Fibronectin type-III domain-containing protein" evidence="1">
    <location>
        <begin position="30"/>
        <end position="1614"/>
    </location>
</feature>
<dbReference type="STRING" id="1732.SAMN02910417_00070"/>
<organism evidence="3 4">
    <name type="scientific">Eubacterium oxidoreducens</name>
    <dbReference type="NCBI Taxonomy" id="1732"/>
    <lineage>
        <taxon>Bacteria</taxon>
        <taxon>Bacillati</taxon>
        <taxon>Bacillota</taxon>
        <taxon>Clostridia</taxon>
        <taxon>Eubacteriales</taxon>
        <taxon>Eubacteriaceae</taxon>
        <taxon>Eubacterium</taxon>
    </lineage>
</organism>
<dbReference type="Pfam" id="PF00041">
    <property type="entry name" value="fn3"/>
    <property type="match status" value="1"/>
</dbReference>
<proteinExistence type="predicted"/>
<feature type="signal peptide" evidence="1">
    <location>
        <begin position="1"/>
        <end position="29"/>
    </location>
</feature>
<evidence type="ECO:0000259" key="2">
    <source>
        <dbReference type="PROSITE" id="PS50853"/>
    </source>
</evidence>
<dbReference type="CDD" id="cd00063">
    <property type="entry name" value="FN3"/>
    <property type="match status" value="1"/>
</dbReference>
<feature type="domain" description="Fibronectin type-III" evidence="2">
    <location>
        <begin position="1519"/>
        <end position="1614"/>
    </location>
</feature>
<evidence type="ECO:0000256" key="1">
    <source>
        <dbReference type="SAM" id="SignalP"/>
    </source>
</evidence>
<dbReference type="SMART" id="SM00060">
    <property type="entry name" value="FN3"/>
    <property type="match status" value="1"/>
</dbReference>
<dbReference type="SUPFAM" id="SSF49373">
    <property type="entry name" value="Invasin/intimin cell-adhesion fragments"/>
    <property type="match status" value="1"/>
</dbReference>
<dbReference type="PROSITE" id="PS50853">
    <property type="entry name" value="FN3"/>
    <property type="match status" value="1"/>
</dbReference>
<keyword evidence="1" id="KW-0732">Signal</keyword>
<dbReference type="OrthoDB" id="1771689at2"/>
<dbReference type="EMBL" id="FMXR01000004">
    <property type="protein sequence ID" value="SDB01770.1"/>
    <property type="molecule type" value="Genomic_DNA"/>
</dbReference>
<evidence type="ECO:0000313" key="3">
    <source>
        <dbReference type="EMBL" id="SDB01770.1"/>
    </source>
</evidence>
<dbReference type="SUPFAM" id="SSF49265">
    <property type="entry name" value="Fibronectin type III"/>
    <property type="match status" value="1"/>
</dbReference>
<reference evidence="3 4" key="1">
    <citation type="submission" date="2016-10" db="EMBL/GenBank/DDBJ databases">
        <authorList>
            <person name="de Groot N.N."/>
        </authorList>
    </citation>
    <scope>NUCLEOTIDE SEQUENCE [LARGE SCALE GENOMIC DNA]</scope>
    <source>
        <strain evidence="3 4">DSM 3217</strain>
    </source>
</reference>
<dbReference type="InterPro" id="IPR008964">
    <property type="entry name" value="Invasin/intimin_cell_adhesion"/>
</dbReference>
<dbReference type="Proteomes" id="UP000199228">
    <property type="component" value="Unassembled WGS sequence"/>
</dbReference>
<dbReference type="SMART" id="SM00710">
    <property type="entry name" value="PbH1"/>
    <property type="match status" value="10"/>
</dbReference>
<name>A0A1G6A0D2_EUBOX</name>
<evidence type="ECO:0000313" key="4">
    <source>
        <dbReference type="Proteomes" id="UP000199228"/>
    </source>
</evidence>
<dbReference type="InterPro" id="IPR006626">
    <property type="entry name" value="PbH1"/>
</dbReference>
<dbReference type="InterPro" id="IPR013783">
    <property type="entry name" value="Ig-like_fold"/>
</dbReference>
<dbReference type="Gene3D" id="2.160.20.20">
    <property type="match status" value="1"/>
</dbReference>
<keyword evidence="4" id="KW-1185">Reference proteome</keyword>
<accession>A0A1G6A0D2</accession>
<dbReference type="InterPro" id="IPR012332">
    <property type="entry name" value="Autotransporter_pectin_lyase_C"/>
</dbReference>
<dbReference type="InterPro" id="IPR036116">
    <property type="entry name" value="FN3_sf"/>
</dbReference>